<evidence type="ECO:0000256" key="5">
    <source>
        <dbReference type="ARBA" id="ARBA00023163"/>
    </source>
</evidence>
<reference evidence="7 8" key="1">
    <citation type="submission" date="2016-07" db="EMBL/GenBank/DDBJ databases">
        <title>Complete genome sequence of Bradyrhizobium icense LMTR 13T, a potential inoculant strain isolated from lima bean (Phaseolus lunatus) in Peru.</title>
        <authorList>
            <person name="Ormeno-Orrillo E."/>
            <person name="Duran D."/>
            <person name="Rogel M.A."/>
            <person name="Rey L."/>
            <person name="Imperial J."/>
            <person name="Ruiz-Argueso T."/>
            <person name="Martinez-Romero E."/>
        </authorList>
    </citation>
    <scope>NUCLEOTIDE SEQUENCE [LARGE SCALE GENOMIC DNA]</scope>
    <source>
        <strain evidence="7 8">LMTR 13</strain>
    </source>
</reference>
<protein>
    <recommendedName>
        <fullName evidence="6">HTH lysR-type domain-containing protein</fullName>
    </recommendedName>
</protein>
<organism evidence="7 8">
    <name type="scientific">Bradyrhizobium icense</name>
    <dbReference type="NCBI Taxonomy" id="1274631"/>
    <lineage>
        <taxon>Bacteria</taxon>
        <taxon>Pseudomonadati</taxon>
        <taxon>Pseudomonadota</taxon>
        <taxon>Alphaproteobacteria</taxon>
        <taxon>Hyphomicrobiales</taxon>
        <taxon>Nitrobacteraceae</taxon>
        <taxon>Bradyrhizobium</taxon>
    </lineage>
</organism>
<gene>
    <name evidence="7" type="ORF">LMTR13_18980</name>
</gene>
<proteinExistence type="inferred from homology"/>
<feature type="domain" description="HTH lysR-type" evidence="6">
    <location>
        <begin position="10"/>
        <end position="68"/>
    </location>
</feature>
<evidence type="ECO:0000259" key="6">
    <source>
        <dbReference type="PROSITE" id="PS50931"/>
    </source>
</evidence>
<accession>A0A1B1UGU5</accession>
<dbReference type="PROSITE" id="PS50931">
    <property type="entry name" value="HTH_LYSR"/>
    <property type="match status" value="1"/>
</dbReference>
<dbReference type="Pfam" id="PF03466">
    <property type="entry name" value="LysR_substrate"/>
    <property type="match status" value="1"/>
</dbReference>
<dbReference type="InterPro" id="IPR000847">
    <property type="entry name" value="LysR_HTH_N"/>
</dbReference>
<dbReference type="InterPro" id="IPR005119">
    <property type="entry name" value="LysR_subst-bd"/>
</dbReference>
<keyword evidence="3" id="KW-0805">Transcription regulation</keyword>
<keyword evidence="8" id="KW-1185">Reference proteome</keyword>
<keyword evidence="5" id="KW-0804">Transcription</keyword>
<dbReference type="SUPFAM" id="SSF46785">
    <property type="entry name" value="Winged helix' DNA-binding domain"/>
    <property type="match status" value="1"/>
</dbReference>
<dbReference type="EMBL" id="CP016428">
    <property type="protein sequence ID" value="ANW01943.1"/>
    <property type="molecule type" value="Genomic_DNA"/>
</dbReference>
<dbReference type="GO" id="GO:0000976">
    <property type="term" value="F:transcription cis-regulatory region binding"/>
    <property type="evidence" value="ECO:0007669"/>
    <property type="project" value="TreeGrafter"/>
</dbReference>
<dbReference type="InterPro" id="IPR036388">
    <property type="entry name" value="WH-like_DNA-bd_sf"/>
</dbReference>
<evidence type="ECO:0000256" key="4">
    <source>
        <dbReference type="ARBA" id="ARBA00023125"/>
    </source>
</evidence>
<evidence type="ECO:0000256" key="1">
    <source>
        <dbReference type="ARBA" id="ARBA00003502"/>
    </source>
</evidence>
<dbReference type="SUPFAM" id="SSF53850">
    <property type="entry name" value="Periplasmic binding protein-like II"/>
    <property type="match status" value="1"/>
</dbReference>
<dbReference type="Gene3D" id="1.10.10.10">
    <property type="entry name" value="Winged helix-like DNA-binding domain superfamily/Winged helix DNA-binding domain"/>
    <property type="match status" value="1"/>
</dbReference>
<name>A0A1B1UGU5_9BRAD</name>
<dbReference type="Pfam" id="PF00126">
    <property type="entry name" value="HTH_1"/>
    <property type="match status" value="1"/>
</dbReference>
<evidence type="ECO:0000256" key="2">
    <source>
        <dbReference type="ARBA" id="ARBA00009437"/>
    </source>
</evidence>
<dbReference type="STRING" id="1274631.LMTR13_18980"/>
<comment type="function">
    <text evidence="1">NodD regulates the expression of the nodABCFE genes which encode other nodulation proteins. NodD is also a negative regulator of its own expression. Binds flavonoids as inducers.</text>
</comment>
<dbReference type="Gene3D" id="3.40.190.10">
    <property type="entry name" value="Periplasmic binding protein-like II"/>
    <property type="match status" value="2"/>
</dbReference>
<dbReference type="CDD" id="cd05466">
    <property type="entry name" value="PBP2_LTTR_substrate"/>
    <property type="match status" value="1"/>
</dbReference>
<evidence type="ECO:0000313" key="8">
    <source>
        <dbReference type="Proteomes" id="UP000092839"/>
    </source>
</evidence>
<dbReference type="InterPro" id="IPR036390">
    <property type="entry name" value="WH_DNA-bd_sf"/>
</dbReference>
<sequence>MIFVLCSCRMNLQDIEAFVAVAETGSISRAAARLNLTQPATTRRIQNFEAAVGGAPLFNRAVKPAALTSLGTHVLERCRRVLTAVAELEASTARAADPAGRLKAGVAHGLGEMVMTAPLDALRRTFPRIRLQVSSNWSTNLLEDVCSGALDCAVGLLTEAHTVPAGLMRVTLGAEQVVIVATSRLPARHGGQPWRLRDLADKDWFLNPPGCGCRAALTKAFDRLQLPIHIAAEVFGEDLQLSLLSQSGGLGLVPRRQFEHSPHRHELRVIDVPDFTLPATVTLIRSAMPGRFDPVLELLEHELKVKLG</sequence>
<dbReference type="Proteomes" id="UP000092839">
    <property type="component" value="Chromosome"/>
</dbReference>
<dbReference type="PANTHER" id="PTHR30126:SF39">
    <property type="entry name" value="HTH-TYPE TRANSCRIPTIONAL REGULATOR CYSL"/>
    <property type="match status" value="1"/>
</dbReference>
<evidence type="ECO:0000256" key="3">
    <source>
        <dbReference type="ARBA" id="ARBA00023015"/>
    </source>
</evidence>
<dbReference type="GO" id="GO:0003700">
    <property type="term" value="F:DNA-binding transcription factor activity"/>
    <property type="evidence" value="ECO:0007669"/>
    <property type="project" value="InterPro"/>
</dbReference>
<evidence type="ECO:0000313" key="7">
    <source>
        <dbReference type="EMBL" id="ANW01943.1"/>
    </source>
</evidence>
<dbReference type="AlphaFoldDB" id="A0A1B1UGU5"/>
<dbReference type="PANTHER" id="PTHR30126">
    <property type="entry name" value="HTH-TYPE TRANSCRIPTIONAL REGULATOR"/>
    <property type="match status" value="1"/>
</dbReference>
<comment type="similarity">
    <text evidence="2">Belongs to the LysR transcriptional regulatory family.</text>
</comment>
<keyword evidence="4" id="KW-0238">DNA-binding</keyword>
<dbReference type="KEGG" id="bic:LMTR13_18980"/>